<comment type="caution">
    <text evidence="1">The sequence shown here is derived from an EMBL/GenBank/DDBJ whole genome shotgun (WGS) entry which is preliminary data.</text>
</comment>
<accession>X1VGM2</accession>
<protein>
    <submittedName>
        <fullName evidence="1">Uncharacterized protein</fullName>
    </submittedName>
</protein>
<sequence length="46" mass="5293">DKSLRDIGFWLTDWKYANQSGRANSGRCFIPWGSALYIVELKEGEN</sequence>
<dbReference type="AlphaFoldDB" id="X1VGM2"/>
<dbReference type="EMBL" id="BARW01031797">
    <property type="protein sequence ID" value="GAJ06305.1"/>
    <property type="molecule type" value="Genomic_DNA"/>
</dbReference>
<reference evidence="1" key="1">
    <citation type="journal article" date="2014" name="Front. Microbiol.">
        <title>High frequency of phylogenetically diverse reductive dehalogenase-homologous genes in deep subseafloor sedimentary metagenomes.</title>
        <authorList>
            <person name="Kawai M."/>
            <person name="Futagami T."/>
            <person name="Toyoda A."/>
            <person name="Takaki Y."/>
            <person name="Nishi S."/>
            <person name="Hori S."/>
            <person name="Arai W."/>
            <person name="Tsubouchi T."/>
            <person name="Morono Y."/>
            <person name="Uchiyama I."/>
            <person name="Ito T."/>
            <person name="Fujiyama A."/>
            <person name="Inagaki F."/>
            <person name="Takami H."/>
        </authorList>
    </citation>
    <scope>NUCLEOTIDE SEQUENCE</scope>
    <source>
        <strain evidence="1">Expedition CK06-06</strain>
    </source>
</reference>
<gene>
    <name evidence="1" type="ORF">S12H4_50484</name>
</gene>
<feature type="non-terminal residue" evidence="1">
    <location>
        <position position="1"/>
    </location>
</feature>
<organism evidence="1">
    <name type="scientific">marine sediment metagenome</name>
    <dbReference type="NCBI Taxonomy" id="412755"/>
    <lineage>
        <taxon>unclassified sequences</taxon>
        <taxon>metagenomes</taxon>
        <taxon>ecological metagenomes</taxon>
    </lineage>
</organism>
<evidence type="ECO:0000313" key="1">
    <source>
        <dbReference type="EMBL" id="GAJ06305.1"/>
    </source>
</evidence>
<proteinExistence type="predicted"/>
<name>X1VGM2_9ZZZZ</name>